<comment type="caution">
    <text evidence="1">The sequence shown here is derived from an EMBL/GenBank/DDBJ whole genome shotgun (WGS) entry which is preliminary data.</text>
</comment>
<name>A0ABU2VPN9_9ACTN</name>
<dbReference type="Pfam" id="PF17645">
    <property type="entry name" value="Amdase"/>
    <property type="match status" value="1"/>
</dbReference>
<accession>A0ABU2VPN9</accession>
<sequence length="224" mass="23837">MSRLMAPGADIYTTRFPVLPDTDLRGRLETYNEVLPGALGGFGSLRLDAAVVACTGSHYLLSPRGDREVCDELSQQAGYPVRSAAMAILAAAGAAGVDRLVLVSPYMPWLTELSETYWRDAGLSVAHVVKVQAAGRYSPYDVTTDELVAQVRQAQLPDDAALLFTGTGMFTFDALAELAGDTGRPLLTSNLASAWWARDTLGLPNSGPDVHPLLDRLSSKAVAA</sequence>
<proteinExistence type="predicted"/>
<protein>
    <submittedName>
        <fullName evidence="1">Arylmalonate decarboxylase</fullName>
    </submittedName>
</protein>
<dbReference type="Gene3D" id="3.40.50.12500">
    <property type="match status" value="1"/>
</dbReference>
<gene>
    <name evidence="1" type="ORF">RNB18_46750</name>
</gene>
<dbReference type="PANTHER" id="PTHR40267">
    <property type="entry name" value="BLR3294 PROTEIN"/>
    <property type="match status" value="1"/>
</dbReference>
<dbReference type="InterPro" id="IPR026286">
    <property type="entry name" value="MaiA/AMDase"/>
</dbReference>
<dbReference type="EMBL" id="JAVREZ010000029">
    <property type="protein sequence ID" value="MDT0487583.1"/>
    <property type="molecule type" value="Genomic_DNA"/>
</dbReference>
<dbReference type="InterPro" id="IPR053714">
    <property type="entry name" value="Iso_Racemase_Enz_sf"/>
</dbReference>
<organism evidence="1 2">
    <name type="scientific">Streptomyces doebereineriae</name>
    <dbReference type="NCBI Taxonomy" id="3075528"/>
    <lineage>
        <taxon>Bacteria</taxon>
        <taxon>Bacillati</taxon>
        <taxon>Actinomycetota</taxon>
        <taxon>Actinomycetes</taxon>
        <taxon>Kitasatosporales</taxon>
        <taxon>Streptomycetaceae</taxon>
        <taxon>Streptomyces</taxon>
    </lineage>
</organism>
<evidence type="ECO:0000313" key="2">
    <source>
        <dbReference type="Proteomes" id="UP001183824"/>
    </source>
</evidence>
<dbReference type="Proteomes" id="UP001183824">
    <property type="component" value="Unassembled WGS sequence"/>
</dbReference>
<dbReference type="PANTHER" id="PTHR40267:SF1">
    <property type="entry name" value="BLR3294 PROTEIN"/>
    <property type="match status" value="1"/>
</dbReference>
<keyword evidence="2" id="KW-1185">Reference proteome</keyword>
<evidence type="ECO:0000313" key="1">
    <source>
        <dbReference type="EMBL" id="MDT0487583.1"/>
    </source>
</evidence>
<reference evidence="2" key="1">
    <citation type="submission" date="2023-07" db="EMBL/GenBank/DDBJ databases">
        <title>30 novel species of actinomycetes from the DSMZ collection.</title>
        <authorList>
            <person name="Nouioui I."/>
        </authorList>
    </citation>
    <scope>NUCLEOTIDE SEQUENCE [LARGE SCALE GENOMIC DNA]</scope>
    <source>
        <strain evidence="2">DSM 41640</strain>
    </source>
</reference>